<evidence type="ECO:0000256" key="5">
    <source>
        <dbReference type="ARBA" id="ARBA00023163"/>
    </source>
</evidence>
<dbReference type="PROSITE" id="PS51755">
    <property type="entry name" value="OMPR_PHOB"/>
    <property type="match status" value="1"/>
</dbReference>
<dbReference type="GO" id="GO:0000156">
    <property type="term" value="F:phosphorelay response regulator activity"/>
    <property type="evidence" value="ECO:0007669"/>
    <property type="project" value="TreeGrafter"/>
</dbReference>
<dbReference type="GO" id="GO:0005829">
    <property type="term" value="C:cytosol"/>
    <property type="evidence" value="ECO:0007669"/>
    <property type="project" value="TreeGrafter"/>
</dbReference>
<accession>A0A7X3SIM0</accession>
<dbReference type="PANTHER" id="PTHR48111:SF1">
    <property type="entry name" value="TWO-COMPONENT RESPONSE REGULATOR ORR33"/>
    <property type="match status" value="1"/>
</dbReference>
<dbReference type="SMART" id="SM00862">
    <property type="entry name" value="Trans_reg_C"/>
    <property type="match status" value="1"/>
</dbReference>
<keyword evidence="3" id="KW-0805">Transcription regulation</keyword>
<evidence type="ECO:0000256" key="6">
    <source>
        <dbReference type="PROSITE-ProRule" id="PRU01091"/>
    </source>
</evidence>
<name>A0A7X3SIM0_9FIRM</name>
<dbReference type="Proteomes" id="UP000460412">
    <property type="component" value="Unassembled WGS sequence"/>
</dbReference>
<evidence type="ECO:0000259" key="7">
    <source>
        <dbReference type="PROSITE" id="PS51755"/>
    </source>
</evidence>
<evidence type="ECO:0000256" key="1">
    <source>
        <dbReference type="ARBA" id="ARBA00022553"/>
    </source>
</evidence>
<dbReference type="EMBL" id="WUQX01000001">
    <property type="protein sequence ID" value="MXP75401.1"/>
    <property type="molecule type" value="Genomic_DNA"/>
</dbReference>
<dbReference type="GO" id="GO:0032993">
    <property type="term" value="C:protein-DNA complex"/>
    <property type="evidence" value="ECO:0007669"/>
    <property type="project" value="TreeGrafter"/>
</dbReference>
<dbReference type="GO" id="GO:0000976">
    <property type="term" value="F:transcription cis-regulatory region binding"/>
    <property type="evidence" value="ECO:0007669"/>
    <property type="project" value="TreeGrafter"/>
</dbReference>
<proteinExistence type="predicted"/>
<evidence type="ECO:0000313" key="9">
    <source>
        <dbReference type="Proteomes" id="UP000460412"/>
    </source>
</evidence>
<organism evidence="8 9">
    <name type="scientific">Sporofaciens musculi</name>
    <dbReference type="NCBI Taxonomy" id="2681861"/>
    <lineage>
        <taxon>Bacteria</taxon>
        <taxon>Bacillati</taxon>
        <taxon>Bacillota</taxon>
        <taxon>Clostridia</taxon>
        <taxon>Lachnospirales</taxon>
        <taxon>Lachnospiraceae</taxon>
        <taxon>Sporofaciens</taxon>
    </lineage>
</organism>
<feature type="DNA-binding region" description="OmpR/PhoB-type" evidence="6">
    <location>
        <begin position="52"/>
        <end position="153"/>
    </location>
</feature>
<dbReference type="GO" id="GO:0006355">
    <property type="term" value="P:regulation of DNA-templated transcription"/>
    <property type="evidence" value="ECO:0007669"/>
    <property type="project" value="InterPro"/>
</dbReference>
<protein>
    <submittedName>
        <fullName evidence="8">Transcriptional regulator</fullName>
    </submittedName>
</protein>
<evidence type="ECO:0000313" key="8">
    <source>
        <dbReference type="EMBL" id="MXP75401.1"/>
    </source>
</evidence>
<dbReference type="SUPFAM" id="SSF46894">
    <property type="entry name" value="C-terminal effector domain of the bipartite response regulators"/>
    <property type="match status" value="1"/>
</dbReference>
<reference evidence="8 9" key="1">
    <citation type="submission" date="2019-12" db="EMBL/GenBank/DDBJ databases">
        <title>Sporaefaciens musculi gen. nov., sp. nov., a novel bacterium isolated from the caecum of an obese mouse.</title>
        <authorList>
            <person name="Rasmussen T.S."/>
            <person name="Streidl T."/>
            <person name="Hitch T.C.A."/>
            <person name="Wortmann E."/>
            <person name="Deptula P."/>
            <person name="Hansen M."/>
            <person name="Nielsen D.S."/>
            <person name="Clavel T."/>
            <person name="Vogensen F.K."/>
        </authorList>
    </citation>
    <scope>NUCLEOTIDE SEQUENCE [LARGE SCALE GENOMIC DNA]</scope>
    <source>
        <strain evidence="8 9">WCA-9-b2</strain>
    </source>
</reference>
<evidence type="ECO:0000256" key="2">
    <source>
        <dbReference type="ARBA" id="ARBA00023012"/>
    </source>
</evidence>
<dbReference type="AlphaFoldDB" id="A0A7X3SIM0"/>
<keyword evidence="1" id="KW-0597">Phosphoprotein</keyword>
<comment type="caution">
    <text evidence="8">The sequence shown here is derived from an EMBL/GenBank/DDBJ whole genome shotgun (WGS) entry which is preliminary data.</text>
</comment>
<gene>
    <name evidence="8" type="ORF">GN277_08425</name>
</gene>
<sequence length="159" mass="18434">MIRICFNIMRGGGSIGRLLIMEFVDNESSTFDEVIELLKKHPNFQKCEMQMDSKLSFPGIEIYPERRKVYCNGKEVHLTAKEYRLLWLLAVNKGQVLTYQQIYEKVWGDFSSGGESTAIGYHICNLRDKLYDAFPDAPFEIRCVREVGYCFEVNVIQSI</sequence>
<dbReference type="Pfam" id="PF00486">
    <property type="entry name" value="Trans_reg_C"/>
    <property type="match status" value="1"/>
</dbReference>
<keyword evidence="5" id="KW-0804">Transcription</keyword>
<feature type="domain" description="OmpR/PhoB-type" evidence="7">
    <location>
        <begin position="52"/>
        <end position="153"/>
    </location>
</feature>
<evidence type="ECO:0000256" key="3">
    <source>
        <dbReference type="ARBA" id="ARBA00023015"/>
    </source>
</evidence>
<dbReference type="PANTHER" id="PTHR48111">
    <property type="entry name" value="REGULATOR OF RPOS"/>
    <property type="match status" value="1"/>
</dbReference>
<keyword evidence="4 6" id="KW-0238">DNA-binding</keyword>
<dbReference type="InterPro" id="IPR036388">
    <property type="entry name" value="WH-like_DNA-bd_sf"/>
</dbReference>
<dbReference type="Gene3D" id="1.10.10.10">
    <property type="entry name" value="Winged helix-like DNA-binding domain superfamily/Winged helix DNA-binding domain"/>
    <property type="match status" value="1"/>
</dbReference>
<keyword evidence="9" id="KW-1185">Reference proteome</keyword>
<evidence type="ECO:0000256" key="4">
    <source>
        <dbReference type="ARBA" id="ARBA00023125"/>
    </source>
</evidence>
<dbReference type="InterPro" id="IPR016032">
    <property type="entry name" value="Sig_transdc_resp-reg_C-effctor"/>
</dbReference>
<keyword evidence="2" id="KW-0902">Two-component regulatory system</keyword>
<dbReference type="InterPro" id="IPR039420">
    <property type="entry name" value="WalR-like"/>
</dbReference>
<dbReference type="CDD" id="cd00383">
    <property type="entry name" value="trans_reg_C"/>
    <property type="match status" value="1"/>
</dbReference>
<dbReference type="InterPro" id="IPR001867">
    <property type="entry name" value="OmpR/PhoB-type_DNA-bd"/>
</dbReference>